<organism evidence="4 5">
    <name type="scientific">Actinoplanes siamensis</name>
    <dbReference type="NCBI Taxonomy" id="1223317"/>
    <lineage>
        <taxon>Bacteria</taxon>
        <taxon>Bacillati</taxon>
        <taxon>Actinomycetota</taxon>
        <taxon>Actinomycetes</taxon>
        <taxon>Micromonosporales</taxon>
        <taxon>Micromonosporaceae</taxon>
        <taxon>Actinoplanes</taxon>
    </lineage>
</organism>
<evidence type="ECO:0000313" key="4">
    <source>
        <dbReference type="EMBL" id="GIF04703.1"/>
    </source>
</evidence>
<dbReference type="Pfam" id="PF00892">
    <property type="entry name" value="EamA"/>
    <property type="match status" value="2"/>
</dbReference>
<feature type="transmembrane region" description="Helical" evidence="2">
    <location>
        <begin position="42"/>
        <end position="60"/>
    </location>
</feature>
<dbReference type="InterPro" id="IPR037185">
    <property type="entry name" value="EmrE-like"/>
</dbReference>
<feature type="transmembrane region" description="Helical" evidence="2">
    <location>
        <begin position="273"/>
        <end position="289"/>
    </location>
</feature>
<dbReference type="PANTHER" id="PTHR12715">
    <property type="entry name" value="TRANSPORTER, DRUG/METABOLITE EXPORTER FAMILY"/>
    <property type="match status" value="1"/>
</dbReference>
<keyword evidence="2" id="KW-0472">Membrane</keyword>
<feature type="transmembrane region" description="Helical" evidence="2">
    <location>
        <begin position="72"/>
        <end position="90"/>
    </location>
</feature>
<feature type="transmembrane region" description="Helical" evidence="2">
    <location>
        <begin position="220"/>
        <end position="241"/>
    </location>
</feature>
<dbReference type="EMBL" id="BOMW01000020">
    <property type="protein sequence ID" value="GIF04703.1"/>
    <property type="molecule type" value="Genomic_DNA"/>
</dbReference>
<dbReference type="AlphaFoldDB" id="A0A919TJP4"/>
<feature type="transmembrane region" description="Helical" evidence="2">
    <location>
        <begin position="156"/>
        <end position="175"/>
    </location>
</feature>
<dbReference type="InterPro" id="IPR000620">
    <property type="entry name" value="EamA_dom"/>
</dbReference>
<dbReference type="Proteomes" id="UP000629619">
    <property type="component" value="Unassembled WGS sequence"/>
</dbReference>
<dbReference type="InterPro" id="IPR052756">
    <property type="entry name" value="Alkyne_AA_exporter"/>
</dbReference>
<accession>A0A919TJP4</accession>
<feature type="domain" description="EamA" evidence="3">
    <location>
        <begin position="156"/>
        <end position="289"/>
    </location>
</feature>
<keyword evidence="5" id="KW-1185">Reference proteome</keyword>
<evidence type="ECO:0000256" key="2">
    <source>
        <dbReference type="SAM" id="Phobius"/>
    </source>
</evidence>
<dbReference type="PANTHER" id="PTHR12715:SF4">
    <property type="entry name" value="EAMA DOMAIN-CONTAINING PROTEIN"/>
    <property type="match status" value="1"/>
</dbReference>
<feature type="transmembrane region" description="Helical" evidence="2">
    <location>
        <begin position="128"/>
        <end position="150"/>
    </location>
</feature>
<evidence type="ECO:0000259" key="3">
    <source>
        <dbReference type="Pfam" id="PF00892"/>
    </source>
</evidence>
<feature type="transmembrane region" description="Helical" evidence="2">
    <location>
        <begin position="187"/>
        <end position="208"/>
    </location>
</feature>
<evidence type="ECO:0000256" key="1">
    <source>
        <dbReference type="ARBA" id="ARBA00007362"/>
    </source>
</evidence>
<feature type="domain" description="EamA" evidence="3">
    <location>
        <begin position="14"/>
        <end position="144"/>
    </location>
</feature>
<comment type="caution">
    <text evidence="4">The sequence shown here is derived from an EMBL/GenBank/DDBJ whole genome shotgun (WGS) entry which is preliminary data.</text>
</comment>
<feature type="transmembrane region" description="Helical" evidence="2">
    <location>
        <begin position="248"/>
        <end position="267"/>
    </location>
</feature>
<sequence length="292" mass="29816">MPEIRVRPSLAVLAAVVTTVVAWASAFVAIRAVHAHFGAGPLALGRLATGAVALTVALLVTRGWVRPTAREWALVTGVGVVWFGVYNVALNAAEQRLDAGTSAMLVNVGPILIAILAGLFLREGFPRSLLTGAGVAFCGVLLIGFAGRGGSAADPLGVALCLISAAAWAVGVTLQKPALRRLPALQVTQMSCVVGMIATLPFTGGLIGDLRSAPAGSIAGVVYLGLVPTALAFGTWAYALTHMNAGRLGVTTYLVPPLTILLAWPVLSETPHLLAVAGGAVALLGVALSRRR</sequence>
<dbReference type="SUPFAM" id="SSF103481">
    <property type="entry name" value="Multidrug resistance efflux transporter EmrE"/>
    <property type="match status" value="2"/>
</dbReference>
<protein>
    <submittedName>
        <fullName evidence="4">Membrane protein</fullName>
    </submittedName>
</protein>
<gene>
    <name evidence="4" type="ORF">Asi03nite_22410</name>
</gene>
<reference evidence="4" key="1">
    <citation type="submission" date="2021-01" db="EMBL/GenBank/DDBJ databases">
        <title>Whole genome shotgun sequence of Actinoplanes siamensis NBRC 109076.</title>
        <authorList>
            <person name="Komaki H."/>
            <person name="Tamura T."/>
        </authorList>
    </citation>
    <scope>NUCLEOTIDE SEQUENCE</scope>
    <source>
        <strain evidence="4">NBRC 109076</strain>
    </source>
</reference>
<keyword evidence="2" id="KW-0812">Transmembrane</keyword>
<comment type="similarity">
    <text evidence="1">Belongs to the EamA transporter family.</text>
</comment>
<keyword evidence="2" id="KW-1133">Transmembrane helix</keyword>
<evidence type="ECO:0000313" key="5">
    <source>
        <dbReference type="Proteomes" id="UP000629619"/>
    </source>
</evidence>
<proteinExistence type="inferred from homology"/>
<name>A0A919TJP4_9ACTN</name>
<feature type="transmembrane region" description="Helical" evidence="2">
    <location>
        <begin position="102"/>
        <end position="121"/>
    </location>
</feature>
<dbReference type="GO" id="GO:0016020">
    <property type="term" value="C:membrane"/>
    <property type="evidence" value="ECO:0007669"/>
    <property type="project" value="InterPro"/>
</dbReference>